<dbReference type="GO" id="GO:0052757">
    <property type="term" value="F:chondroitin hydrolase activity"/>
    <property type="evidence" value="ECO:0007669"/>
    <property type="project" value="TreeGrafter"/>
</dbReference>
<dbReference type="InterPro" id="IPR008928">
    <property type="entry name" value="6-hairpin_glycosidase_sf"/>
</dbReference>
<evidence type="ECO:0000313" key="4">
    <source>
        <dbReference type="Proteomes" id="UP000077667"/>
    </source>
</evidence>
<dbReference type="InterPro" id="IPR052369">
    <property type="entry name" value="UG_Glycosaminoglycan_Hydrolase"/>
</dbReference>
<dbReference type="InterPro" id="IPR012341">
    <property type="entry name" value="6hp_glycosidase-like_sf"/>
</dbReference>
<evidence type="ECO:0000256" key="1">
    <source>
        <dbReference type="ARBA" id="ARBA00022801"/>
    </source>
</evidence>
<dbReference type="EMBL" id="CP015772">
    <property type="protein sequence ID" value="ANH80967.1"/>
    <property type="molecule type" value="Genomic_DNA"/>
</dbReference>
<organism evidence="3 4">
    <name type="scientific">Niabella ginsenosidivorans</name>
    <dbReference type="NCBI Taxonomy" id="1176587"/>
    <lineage>
        <taxon>Bacteria</taxon>
        <taxon>Pseudomonadati</taxon>
        <taxon>Bacteroidota</taxon>
        <taxon>Chitinophagia</taxon>
        <taxon>Chitinophagales</taxon>
        <taxon>Chitinophagaceae</taxon>
        <taxon>Niabella</taxon>
    </lineage>
</organism>
<comment type="similarity">
    <text evidence="2">Belongs to the glycosyl hydrolase 88 family.</text>
</comment>
<dbReference type="Proteomes" id="UP000077667">
    <property type="component" value="Chromosome"/>
</dbReference>
<evidence type="ECO:0000313" key="3">
    <source>
        <dbReference type="EMBL" id="ANH80967.1"/>
    </source>
</evidence>
<name>A0A1A9HZY4_9BACT</name>
<protein>
    <submittedName>
        <fullName evidence="3">Glycosyl hydrolase family 88</fullName>
    </submittedName>
</protein>
<dbReference type="STRING" id="1176587.A8C56_08220"/>
<dbReference type="GO" id="GO:0000272">
    <property type="term" value="P:polysaccharide catabolic process"/>
    <property type="evidence" value="ECO:0007669"/>
    <property type="project" value="TreeGrafter"/>
</dbReference>
<dbReference type="SUPFAM" id="SSF48208">
    <property type="entry name" value="Six-hairpin glycosidases"/>
    <property type="match status" value="1"/>
</dbReference>
<accession>A0A1A9HZY4</accession>
<dbReference type="PANTHER" id="PTHR36845">
    <property type="entry name" value="HYDROLASE, PUTATIVE (AFU_ORTHOLOGUE AFUA_7G05090)-RELATED"/>
    <property type="match status" value="1"/>
</dbReference>
<evidence type="ECO:0000256" key="2">
    <source>
        <dbReference type="ARBA" id="ARBA00038358"/>
    </source>
</evidence>
<reference evidence="3 4" key="1">
    <citation type="submission" date="2016-05" db="EMBL/GenBank/DDBJ databases">
        <title>Niabella ginsenosidivorans BS26 whole genome sequencing.</title>
        <authorList>
            <person name="Im W.T."/>
            <person name="Siddiqi M.Z."/>
        </authorList>
    </citation>
    <scope>NUCLEOTIDE SEQUENCE [LARGE SCALE GENOMIC DNA]</scope>
    <source>
        <strain evidence="3 4">BS26</strain>
    </source>
</reference>
<gene>
    <name evidence="3" type="ORF">A8C56_08220</name>
</gene>
<dbReference type="AlphaFoldDB" id="A0A1A9HZY4"/>
<dbReference type="KEGG" id="nia:A8C56_08220"/>
<keyword evidence="4" id="KW-1185">Reference proteome</keyword>
<proteinExistence type="inferred from homology"/>
<dbReference type="RefSeq" id="WP_067754373.1">
    <property type="nucleotide sequence ID" value="NZ_CP015772.1"/>
</dbReference>
<dbReference type="PANTHER" id="PTHR36845:SF1">
    <property type="entry name" value="HYDROLASE, PUTATIVE (AFU_ORTHOLOGUE AFUA_7G05090)-RELATED"/>
    <property type="match status" value="1"/>
</dbReference>
<keyword evidence="1 3" id="KW-0378">Hydrolase</keyword>
<sequence length="418" mass="47454">MKKKLILFIALAVSLIGDTACKTDEKKWVDENFKYAVTQLKGMLQATEHARGQFPRTTDKTGKPVNTDMYDWTSGFFPGNLWYLYEYSRNAAIEKEAVRWTEKLESLQTFTQHHDLGFMMYCSYGNAYRITGNETYKNVLVQAARSLSTRFNPVTGAIKSWNRFASWHGNKTYSYPVIIDNMMNLELLYFASKVTGDSSFSHIATAHALTAMKNQVREDYSHYHVVCYDSLTGKVEARETAQGYADNSTWARGQAWGVYGFTMVYRETHDPRFLKTATGMADFFINNKRLPEDKIPYWDFDALQKGYAPGIKSYANKVNTLYRDASAAAITASALLELAMYVPDRKTQYINTAIAMLNALSSPAYRAPIGANGHFLLMHSVGSIPHHTEIDVPLVYADYYFLEALTRYNRLLTTGSPL</sequence>
<dbReference type="Gene3D" id="1.50.10.10">
    <property type="match status" value="1"/>
</dbReference>